<comment type="caution">
    <text evidence="1">The sequence shown here is derived from an EMBL/GenBank/DDBJ whole genome shotgun (WGS) entry which is preliminary data.</text>
</comment>
<dbReference type="Proteomes" id="UP000034076">
    <property type="component" value="Unassembled WGS sequence"/>
</dbReference>
<dbReference type="OrthoDB" id="1862842at2"/>
<gene>
    <name evidence="1" type="ORF">CHK_2039</name>
</gene>
<sequence length="179" mass="20008">MIRFLPGTTVELNIDNGAADFLNSLFAANGLVLSQVLQLTGLSAHTVQNWVKRKFVDPPVNKKYDCDQFCTIVMINMLNDIFQIDQIKKMIDYVGIIYGKNAPTLIYMCFVDLLRKLPEDAIREATGVDEIINNVIEENGITGPEAANRIRKVLDIMILTHISARIKAEASVLLNALDE</sequence>
<keyword evidence="1" id="KW-0812">Transmembrane</keyword>
<dbReference type="InterPro" id="IPR014975">
    <property type="entry name" value="DUF1836"/>
</dbReference>
<organism evidence="1 2">
    <name type="scientific">Christensenella hongkongensis</name>
    <dbReference type="NCBI Taxonomy" id="270498"/>
    <lineage>
        <taxon>Bacteria</taxon>
        <taxon>Bacillati</taxon>
        <taxon>Bacillota</taxon>
        <taxon>Clostridia</taxon>
        <taxon>Christensenellales</taxon>
        <taxon>Christensenellaceae</taxon>
        <taxon>Christensenella</taxon>
    </lineage>
</organism>
<dbReference type="RefSeq" id="WP_052740504.1">
    <property type="nucleotide sequence ID" value="NZ_JAXDTA010000006.1"/>
</dbReference>
<dbReference type="EMBL" id="LAYJ01000111">
    <property type="protein sequence ID" value="KKI50447.1"/>
    <property type="molecule type" value="Genomic_DNA"/>
</dbReference>
<protein>
    <submittedName>
        <fullName evidence="1">Putative transmembrane</fullName>
    </submittedName>
</protein>
<proteinExistence type="predicted"/>
<evidence type="ECO:0000313" key="2">
    <source>
        <dbReference type="Proteomes" id="UP000034076"/>
    </source>
</evidence>
<dbReference type="AlphaFoldDB" id="A0A0M2NJ33"/>
<dbReference type="STRING" id="270498.CHK_2039"/>
<name>A0A0M2NJ33_9FIRM</name>
<dbReference type="Pfam" id="PF08876">
    <property type="entry name" value="DUF1836"/>
    <property type="match status" value="1"/>
</dbReference>
<accession>A0A0M2NJ33</accession>
<reference evidence="1 2" key="1">
    <citation type="submission" date="2015-04" db="EMBL/GenBank/DDBJ databases">
        <title>Draft genome sequence of bacteremic isolate Catabacter hongkongensis type strain HKU16T.</title>
        <authorList>
            <person name="Lau S.K."/>
            <person name="Teng J.L."/>
            <person name="Huang Y."/>
            <person name="Curreem S.O."/>
            <person name="Tsui S.K."/>
            <person name="Woo P.C."/>
        </authorList>
    </citation>
    <scope>NUCLEOTIDE SEQUENCE [LARGE SCALE GENOMIC DNA]</scope>
    <source>
        <strain evidence="1 2">HKU16</strain>
    </source>
</reference>
<keyword evidence="2" id="KW-1185">Reference proteome</keyword>
<keyword evidence="1" id="KW-0472">Membrane</keyword>
<evidence type="ECO:0000313" key="1">
    <source>
        <dbReference type="EMBL" id="KKI50447.1"/>
    </source>
</evidence>